<dbReference type="CDD" id="cd14687">
    <property type="entry name" value="bZIP_ATF2"/>
    <property type="match status" value="1"/>
</dbReference>
<feature type="region of interest" description="Disordered" evidence="5">
    <location>
        <begin position="61"/>
        <end position="84"/>
    </location>
</feature>
<dbReference type="PANTHER" id="PTHR19304">
    <property type="entry name" value="CYCLIC-AMP RESPONSE ELEMENT BINDING PROTEIN"/>
    <property type="match status" value="1"/>
</dbReference>
<feature type="compositionally biased region" description="Basic and acidic residues" evidence="5">
    <location>
        <begin position="181"/>
        <end position="202"/>
    </location>
</feature>
<proteinExistence type="predicted"/>
<feature type="region of interest" description="Disordered" evidence="5">
    <location>
        <begin position="116"/>
        <end position="225"/>
    </location>
</feature>
<comment type="caution">
    <text evidence="7">The sequence shown here is derived from an EMBL/GenBank/DDBJ whole genome shotgun (WGS) entry which is preliminary data.</text>
</comment>
<keyword evidence="4" id="KW-0539">Nucleus</keyword>
<evidence type="ECO:0000313" key="8">
    <source>
        <dbReference type="Proteomes" id="UP001203852"/>
    </source>
</evidence>
<keyword evidence="3" id="KW-0804">Transcription</keyword>
<dbReference type="Pfam" id="PF00170">
    <property type="entry name" value="bZIP_1"/>
    <property type="match status" value="1"/>
</dbReference>
<evidence type="ECO:0000256" key="1">
    <source>
        <dbReference type="ARBA" id="ARBA00004123"/>
    </source>
</evidence>
<dbReference type="Proteomes" id="UP001203852">
    <property type="component" value="Unassembled WGS sequence"/>
</dbReference>
<dbReference type="PROSITE" id="PS50217">
    <property type="entry name" value="BZIP"/>
    <property type="match status" value="1"/>
</dbReference>
<feature type="domain" description="BZIP" evidence="6">
    <location>
        <begin position="191"/>
        <end position="254"/>
    </location>
</feature>
<organism evidence="7 8">
    <name type="scientific">Exophiala viscosa</name>
    <dbReference type="NCBI Taxonomy" id="2486360"/>
    <lineage>
        <taxon>Eukaryota</taxon>
        <taxon>Fungi</taxon>
        <taxon>Dikarya</taxon>
        <taxon>Ascomycota</taxon>
        <taxon>Pezizomycotina</taxon>
        <taxon>Eurotiomycetes</taxon>
        <taxon>Chaetothyriomycetidae</taxon>
        <taxon>Chaetothyriales</taxon>
        <taxon>Herpotrichiellaceae</taxon>
        <taxon>Exophiala</taxon>
    </lineage>
</organism>
<comment type="subcellular location">
    <subcellularLocation>
        <location evidence="1">Nucleus</location>
    </subcellularLocation>
</comment>
<dbReference type="Gene3D" id="1.20.5.170">
    <property type="match status" value="1"/>
</dbReference>
<evidence type="ECO:0000256" key="5">
    <source>
        <dbReference type="SAM" id="MobiDB-lite"/>
    </source>
</evidence>
<reference evidence="7" key="1">
    <citation type="journal article" date="2022" name="bioRxiv">
        <title>Deciphering the potential niche of two novel black yeast fungi from a biological soil crust based on their genomes, phenotypes, and melanin regulation.</title>
        <authorList>
            <consortium name="DOE Joint Genome Institute"/>
            <person name="Carr E.C."/>
            <person name="Barton Q."/>
            <person name="Grambo S."/>
            <person name="Sullivan M."/>
            <person name="Renfro C.M."/>
            <person name="Kuo A."/>
            <person name="Pangilinan J."/>
            <person name="Lipzen A."/>
            <person name="Keymanesh K."/>
            <person name="Savage E."/>
            <person name="Barry K."/>
            <person name="Grigoriev I.V."/>
            <person name="Riekhof W.R."/>
            <person name="Harris S.S."/>
        </authorList>
    </citation>
    <scope>NUCLEOTIDE SEQUENCE</scope>
    <source>
        <strain evidence="7">JF 03-4F</strain>
    </source>
</reference>
<gene>
    <name evidence="7" type="ORF">EDD36DRAFT_104672</name>
</gene>
<dbReference type="GO" id="GO:0005634">
    <property type="term" value="C:nucleus"/>
    <property type="evidence" value="ECO:0007669"/>
    <property type="project" value="UniProtKB-SubCell"/>
</dbReference>
<dbReference type="SMART" id="SM00338">
    <property type="entry name" value="BRLZ"/>
    <property type="match status" value="1"/>
</dbReference>
<name>A0AAN6DLH9_9EURO</name>
<dbReference type="SUPFAM" id="SSF57959">
    <property type="entry name" value="Leucine zipper domain"/>
    <property type="match status" value="1"/>
</dbReference>
<evidence type="ECO:0000256" key="2">
    <source>
        <dbReference type="ARBA" id="ARBA00023015"/>
    </source>
</evidence>
<evidence type="ECO:0000259" key="6">
    <source>
        <dbReference type="PROSITE" id="PS50217"/>
    </source>
</evidence>
<dbReference type="InterPro" id="IPR046347">
    <property type="entry name" value="bZIP_sf"/>
</dbReference>
<evidence type="ECO:0000313" key="7">
    <source>
        <dbReference type="EMBL" id="KAI1608083.1"/>
    </source>
</evidence>
<feature type="compositionally biased region" description="Basic and acidic residues" evidence="5">
    <location>
        <begin position="73"/>
        <end position="82"/>
    </location>
</feature>
<evidence type="ECO:0000256" key="3">
    <source>
        <dbReference type="ARBA" id="ARBA00023163"/>
    </source>
</evidence>
<keyword evidence="8" id="KW-1185">Reference proteome</keyword>
<evidence type="ECO:0000256" key="4">
    <source>
        <dbReference type="ARBA" id="ARBA00023242"/>
    </source>
</evidence>
<dbReference type="EMBL" id="MU404364">
    <property type="protein sequence ID" value="KAI1608083.1"/>
    <property type="molecule type" value="Genomic_DNA"/>
</dbReference>
<keyword evidence="2" id="KW-0805">Transcription regulation</keyword>
<dbReference type="InterPro" id="IPR051027">
    <property type="entry name" value="bZIP_transcription_factors"/>
</dbReference>
<feature type="compositionally biased region" description="Polar residues" evidence="5">
    <location>
        <begin position="118"/>
        <end position="128"/>
    </location>
</feature>
<feature type="compositionally biased region" description="Low complexity" evidence="5">
    <location>
        <begin position="162"/>
        <end position="171"/>
    </location>
</feature>
<feature type="compositionally biased region" description="Basic and acidic residues" evidence="5">
    <location>
        <begin position="211"/>
        <end position="225"/>
    </location>
</feature>
<dbReference type="InterPro" id="IPR004827">
    <property type="entry name" value="bZIP"/>
</dbReference>
<sequence length="340" mass="37875">MAAVHSGPSSAVDSINDLDGYTIRDYNFPSSNSFTPGQDDDFGFDPPAVKAASLNNFQVYSPPNDLSMPEWPDFQRDDDLKPSTEIPLNLDAYEMDKFINSTLPTSTTAVARYGQMTPPRSHSAASTDSVKHEEKVLSPKSAAPEGPRRKRSKVQTKEEEPATSTSTPATSGRKRKSSKKSALERSESPEEQKRKQSLEKNRLAAAKCRMNKKDKTEQLQRDSHDKAVQNAYLKDQVMRMKDEIQQMNAVLLAHANCDGCRSPEEIQAHLSNIGNDFFSSHMSMGASNYQQDFSQMSFPDLQMMPDSYFSTANHNGMLNPPLPEFSRGGEFEVTTPMQTD</sequence>
<dbReference type="GO" id="GO:0003700">
    <property type="term" value="F:DNA-binding transcription factor activity"/>
    <property type="evidence" value="ECO:0007669"/>
    <property type="project" value="InterPro"/>
</dbReference>
<accession>A0AAN6DLH9</accession>
<dbReference type="AlphaFoldDB" id="A0AAN6DLH9"/>
<protein>
    <recommendedName>
        <fullName evidence="6">BZIP domain-containing protein</fullName>
    </recommendedName>
</protein>